<evidence type="ECO:0000259" key="4">
    <source>
        <dbReference type="Pfam" id="PF03372"/>
    </source>
</evidence>
<feature type="compositionally biased region" description="Acidic residues" evidence="1">
    <location>
        <begin position="815"/>
        <end position="827"/>
    </location>
</feature>
<keyword evidence="5" id="KW-0540">Nuclease</keyword>
<dbReference type="SUPFAM" id="SSF56219">
    <property type="entry name" value="DNase I-like"/>
    <property type="match status" value="1"/>
</dbReference>
<feature type="region of interest" description="Disordered" evidence="1">
    <location>
        <begin position="815"/>
        <end position="898"/>
    </location>
</feature>
<keyword evidence="3" id="KW-0732">Signal</keyword>
<feature type="compositionally biased region" description="Low complexity" evidence="1">
    <location>
        <begin position="159"/>
        <end position="175"/>
    </location>
</feature>
<dbReference type="CDD" id="cd04486">
    <property type="entry name" value="YhcR_OBF_like"/>
    <property type="match status" value="1"/>
</dbReference>
<protein>
    <submittedName>
        <fullName evidence="5">ExeM/NucH family extracellular endonuclease</fullName>
    </submittedName>
</protein>
<dbReference type="RefSeq" id="WP_165884457.1">
    <property type="nucleotide sequence ID" value="NZ_CP035810.1"/>
</dbReference>
<dbReference type="InterPro" id="IPR036691">
    <property type="entry name" value="Endo/exonu/phosph_ase_sf"/>
</dbReference>
<keyword evidence="2" id="KW-1133">Transmembrane helix</keyword>
<dbReference type="GO" id="GO:0004519">
    <property type="term" value="F:endonuclease activity"/>
    <property type="evidence" value="ECO:0007669"/>
    <property type="project" value="UniProtKB-KW"/>
</dbReference>
<evidence type="ECO:0000256" key="1">
    <source>
        <dbReference type="SAM" id="MobiDB-lite"/>
    </source>
</evidence>
<evidence type="ECO:0000313" key="5">
    <source>
        <dbReference type="EMBL" id="QIN30074.1"/>
    </source>
</evidence>
<dbReference type="Pfam" id="PF03372">
    <property type="entry name" value="Exo_endo_phos"/>
    <property type="match status" value="1"/>
</dbReference>
<feature type="region of interest" description="Disordered" evidence="1">
    <location>
        <begin position="159"/>
        <end position="236"/>
    </location>
</feature>
<evidence type="ECO:0000256" key="3">
    <source>
        <dbReference type="SAM" id="SignalP"/>
    </source>
</evidence>
<dbReference type="InterPro" id="IPR047971">
    <property type="entry name" value="ExeM-like"/>
</dbReference>
<accession>A0A6G8KZ32</accession>
<dbReference type="PANTHER" id="PTHR42834">
    <property type="entry name" value="ENDONUCLEASE/EXONUCLEASE/PHOSPHATASE FAMILY PROTEIN (AFU_ORTHOLOGUE AFUA_3G09210)"/>
    <property type="match status" value="1"/>
</dbReference>
<dbReference type="InterPro" id="IPR005135">
    <property type="entry name" value="Endo/exonuclease/phosphatase"/>
</dbReference>
<dbReference type="Proteomes" id="UP000501518">
    <property type="component" value="Chromosome"/>
</dbReference>
<gene>
    <name evidence="5" type="ORF">EW640_12955</name>
</gene>
<feature type="region of interest" description="Disordered" evidence="1">
    <location>
        <begin position="370"/>
        <end position="394"/>
    </location>
</feature>
<feature type="transmembrane region" description="Helical" evidence="2">
    <location>
        <begin position="901"/>
        <end position="920"/>
    </location>
</feature>
<evidence type="ECO:0000256" key="2">
    <source>
        <dbReference type="SAM" id="Phobius"/>
    </source>
</evidence>
<feature type="compositionally biased region" description="Polar residues" evidence="1">
    <location>
        <begin position="218"/>
        <end position="236"/>
    </location>
</feature>
<evidence type="ECO:0000313" key="6">
    <source>
        <dbReference type="Proteomes" id="UP000501518"/>
    </source>
</evidence>
<feature type="chain" id="PRO_5026265911" evidence="3">
    <location>
        <begin position="33"/>
        <end position="926"/>
    </location>
</feature>
<feature type="compositionally biased region" description="Basic and acidic residues" evidence="1">
    <location>
        <begin position="378"/>
        <end position="394"/>
    </location>
</feature>
<dbReference type="EMBL" id="CP035810">
    <property type="protein sequence ID" value="QIN30074.1"/>
    <property type="molecule type" value="Genomic_DNA"/>
</dbReference>
<feature type="signal peptide" evidence="3">
    <location>
        <begin position="1"/>
        <end position="32"/>
    </location>
</feature>
<sequence length="926" mass="95475">MHSLHLRATAVAGSVLIVAGTSGALIAIPAAAAPAGTATISEIAYAGADETDFIEIAADPGTDLSGWTVGTVTRGGTPQSDAHVVTLPAGTTAPDSGAHAVKVPITNSVKTGSAADGAYGSSAFLVDADGELQDFAQVGGTTGGRGVTAGASTLLPEAAQGAQATPTGATAPKGQSIQKSGSSWSAGTPTPGELSGDAPNPDPTDDPSDDPTDPANLTPISEIQGTGQTSPLDGTTVSTRGVVTAAYPEGGLDGYFIQTAGSGGDAHQVPGASEGIFVYSKDTVGTVKPGAHVEVTGTVSEYYGQTQITVTGSGLTELSEPAEAPKPFTGALPDGDEARESLEGMLVHPAGPITVADTYTANRYGEVGLTNGTKPLRHHTDAHRPGTDEAKKLEAENNDRFYLLDDGATRDFTGKASDVPVPYVSLDNPVRVGAEATFTSAAVLGYGHDTWRLQPTATVTGENEDEAAPATFADNRPAAPEAVGGQLSIASYNVLNYFPTTGDELSGCQYYTDREGNPITVRSGCAARGAANAENFERQQAKIVNGINTLDASIVALEEIEQSAAFGKDRDDALNQLVDALNAAAGSEKWAAAASPEQVPAVGEDVIRTAFIYQPAAAEPVGSPAILDNPAYSNARAPLAQAFAKPGGTEAEFVAIVNHFKSKGSGSGDGNEDSGDGQGASNADRVKQAKALVGFADEQKKATGTDKAFLLGDFNSYTFEDPMQVFYEAGYTNLGEEHTDEQTYLFGGRVGSLDHILASTDLAGDVTGADVWNINSGESVGLEYSRYNNNVRKLYDDSVFRSSDHDPLIVGFNVDEDAGEEPTDDPSQDPTVDPTVDPSDDPSDDNGDDQGNNDDDQGQNDDDQGQDDGDRKGSPDSSKDPRTDRQHSADDRRLPRTGMELGSLAVAGVLVSLGAGAVALTRRRKG</sequence>
<feature type="domain" description="Endonuclease/exonuclease/phosphatase" evidence="4">
    <location>
        <begin position="531"/>
        <end position="805"/>
    </location>
</feature>
<feature type="compositionally biased region" description="Basic and acidic residues" evidence="1">
    <location>
        <begin position="868"/>
        <end position="894"/>
    </location>
</feature>
<name>A0A6G8KZ32_9MICO</name>
<dbReference type="CDD" id="cd10283">
    <property type="entry name" value="MnuA_DNase1-like"/>
    <property type="match status" value="1"/>
</dbReference>
<feature type="compositionally biased region" description="Acidic residues" evidence="1">
    <location>
        <begin position="203"/>
        <end position="212"/>
    </location>
</feature>
<dbReference type="AlphaFoldDB" id="A0A6G8KZ32"/>
<feature type="compositionally biased region" description="Low complexity" evidence="1">
    <location>
        <begin position="828"/>
        <end position="837"/>
    </location>
</feature>
<keyword evidence="5" id="KW-0255">Endonuclease</keyword>
<feature type="compositionally biased region" description="Acidic residues" evidence="1">
    <location>
        <begin position="838"/>
        <end position="867"/>
    </location>
</feature>
<keyword evidence="2" id="KW-0472">Membrane</keyword>
<dbReference type="NCBIfam" id="NF033681">
    <property type="entry name" value="ExeM_NucH_DNase"/>
    <property type="match status" value="1"/>
</dbReference>
<dbReference type="PANTHER" id="PTHR42834:SF1">
    <property type="entry name" value="ENDONUCLEASE_EXONUCLEASE_PHOSPHATASE FAMILY PROTEIN (AFU_ORTHOLOGUE AFUA_3G09210)"/>
    <property type="match status" value="1"/>
</dbReference>
<feature type="compositionally biased region" description="Polar residues" evidence="1">
    <location>
        <begin position="176"/>
        <end position="188"/>
    </location>
</feature>
<keyword evidence="2" id="KW-0812">Transmembrane</keyword>
<feature type="region of interest" description="Disordered" evidence="1">
    <location>
        <begin position="664"/>
        <end position="683"/>
    </location>
</feature>
<dbReference type="Gene3D" id="3.60.10.10">
    <property type="entry name" value="Endonuclease/exonuclease/phosphatase"/>
    <property type="match status" value="1"/>
</dbReference>
<reference evidence="5 6" key="1">
    <citation type="submission" date="2019-02" db="EMBL/GenBank/DDBJ databases">
        <title>Complete Genome Sequence and Methylome Analysis of Brevibacterium luteolum NEB1784.</title>
        <authorList>
            <person name="Fomenkov A."/>
            <person name="Roberts R.J."/>
        </authorList>
    </citation>
    <scope>NUCLEOTIDE SEQUENCE [LARGE SCALE GENOMIC DNA]</scope>
    <source>
        <strain evidence="5 6">NEB1784</strain>
    </source>
</reference>
<organism evidence="5 6">
    <name type="scientific">Brevibacterium luteolum</name>
    <dbReference type="NCBI Taxonomy" id="199591"/>
    <lineage>
        <taxon>Bacteria</taxon>
        <taxon>Bacillati</taxon>
        <taxon>Actinomycetota</taxon>
        <taxon>Actinomycetes</taxon>
        <taxon>Micrococcales</taxon>
        <taxon>Brevibacteriaceae</taxon>
        <taxon>Brevibacterium</taxon>
    </lineage>
</organism>
<dbReference type="KEGG" id="blut:EW640_12955"/>
<keyword evidence="5" id="KW-0378">Hydrolase</keyword>
<proteinExistence type="predicted"/>